<name>A0A6A6EUB9_9PEZI</name>
<organism evidence="1 2">
    <name type="scientific">Zopfia rhizophila CBS 207.26</name>
    <dbReference type="NCBI Taxonomy" id="1314779"/>
    <lineage>
        <taxon>Eukaryota</taxon>
        <taxon>Fungi</taxon>
        <taxon>Dikarya</taxon>
        <taxon>Ascomycota</taxon>
        <taxon>Pezizomycotina</taxon>
        <taxon>Dothideomycetes</taxon>
        <taxon>Dothideomycetes incertae sedis</taxon>
        <taxon>Zopfiaceae</taxon>
        <taxon>Zopfia</taxon>
    </lineage>
</organism>
<evidence type="ECO:0000313" key="1">
    <source>
        <dbReference type="EMBL" id="KAF2194348.1"/>
    </source>
</evidence>
<accession>A0A6A6EUB9</accession>
<dbReference type="EMBL" id="ML994612">
    <property type="protein sequence ID" value="KAF2194348.1"/>
    <property type="molecule type" value="Genomic_DNA"/>
</dbReference>
<keyword evidence="2" id="KW-1185">Reference proteome</keyword>
<gene>
    <name evidence="1" type="ORF">K469DRAFT_709854</name>
</gene>
<sequence length="83" mass="9100">MYPQQLGNMCGDAMFRYLRIDDLLELSLVYTTRSSPLAWLEALPTISHNAHRSPSPSSTNSLYPAPFSKRLSSVAATVLNASA</sequence>
<evidence type="ECO:0000313" key="2">
    <source>
        <dbReference type="Proteomes" id="UP000800200"/>
    </source>
</evidence>
<proteinExistence type="predicted"/>
<dbReference type="Proteomes" id="UP000800200">
    <property type="component" value="Unassembled WGS sequence"/>
</dbReference>
<dbReference type="AlphaFoldDB" id="A0A6A6EUB9"/>
<protein>
    <submittedName>
        <fullName evidence="1">Uncharacterized protein</fullName>
    </submittedName>
</protein>
<reference evidence="1" key="1">
    <citation type="journal article" date="2020" name="Stud. Mycol.">
        <title>101 Dothideomycetes genomes: a test case for predicting lifestyles and emergence of pathogens.</title>
        <authorList>
            <person name="Haridas S."/>
            <person name="Albert R."/>
            <person name="Binder M."/>
            <person name="Bloem J."/>
            <person name="Labutti K."/>
            <person name="Salamov A."/>
            <person name="Andreopoulos B."/>
            <person name="Baker S."/>
            <person name="Barry K."/>
            <person name="Bills G."/>
            <person name="Bluhm B."/>
            <person name="Cannon C."/>
            <person name="Castanera R."/>
            <person name="Culley D."/>
            <person name="Daum C."/>
            <person name="Ezra D."/>
            <person name="Gonzalez J."/>
            <person name="Henrissat B."/>
            <person name="Kuo A."/>
            <person name="Liang C."/>
            <person name="Lipzen A."/>
            <person name="Lutzoni F."/>
            <person name="Magnuson J."/>
            <person name="Mondo S."/>
            <person name="Nolan M."/>
            <person name="Ohm R."/>
            <person name="Pangilinan J."/>
            <person name="Park H.-J."/>
            <person name="Ramirez L."/>
            <person name="Alfaro M."/>
            <person name="Sun H."/>
            <person name="Tritt A."/>
            <person name="Yoshinaga Y."/>
            <person name="Zwiers L.-H."/>
            <person name="Turgeon B."/>
            <person name="Goodwin S."/>
            <person name="Spatafora J."/>
            <person name="Crous P."/>
            <person name="Grigoriev I."/>
        </authorList>
    </citation>
    <scope>NUCLEOTIDE SEQUENCE</scope>
    <source>
        <strain evidence="1">CBS 207.26</strain>
    </source>
</reference>